<feature type="compositionally biased region" description="Basic and acidic residues" evidence="1">
    <location>
        <begin position="76"/>
        <end position="100"/>
    </location>
</feature>
<dbReference type="GeneTree" id="ENSGT00390000016170"/>
<keyword evidence="3" id="KW-1185">Reference proteome</keyword>
<proteinExistence type="predicted"/>
<feature type="compositionally biased region" description="Basic and acidic residues" evidence="1">
    <location>
        <begin position="124"/>
        <end position="141"/>
    </location>
</feature>
<dbReference type="Ensembl" id="ENSCSAVT00000002755.1">
    <property type="protein sequence ID" value="ENSCSAVP00000002713.1"/>
    <property type="gene ID" value="ENSCSAVG00000001599.1"/>
</dbReference>
<reference evidence="3" key="1">
    <citation type="submission" date="2003-08" db="EMBL/GenBank/DDBJ databases">
        <authorList>
            <person name="Birren B."/>
            <person name="Nusbaum C."/>
            <person name="Abebe A."/>
            <person name="Abouelleil A."/>
            <person name="Adekoya E."/>
            <person name="Ait-zahra M."/>
            <person name="Allen N."/>
            <person name="Allen T."/>
            <person name="An P."/>
            <person name="Anderson M."/>
            <person name="Anderson S."/>
            <person name="Arachchi H."/>
            <person name="Armbruster J."/>
            <person name="Bachantsang P."/>
            <person name="Baldwin J."/>
            <person name="Barry A."/>
            <person name="Bayul T."/>
            <person name="Blitshsteyn B."/>
            <person name="Bloom T."/>
            <person name="Blye J."/>
            <person name="Boguslavskiy L."/>
            <person name="Borowsky M."/>
            <person name="Boukhgalter B."/>
            <person name="Brunache A."/>
            <person name="Butler J."/>
            <person name="Calixte N."/>
            <person name="Calvo S."/>
            <person name="Camarata J."/>
            <person name="Campo K."/>
            <person name="Chang J."/>
            <person name="Cheshatsang Y."/>
            <person name="Citroen M."/>
            <person name="Collymore A."/>
            <person name="Considine T."/>
            <person name="Cook A."/>
            <person name="Cooke P."/>
            <person name="Corum B."/>
            <person name="Cuomo C."/>
            <person name="David R."/>
            <person name="Dawoe T."/>
            <person name="Degray S."/>
            <person name="Dodge S."/>
            <person name="Dooley K."/>
            <person name="Dorje P."/>
            <person name="Dorjee K."/>
            <person name="Dorris L."/>
            <person name="Duffey N."/>
            <person name="Dupes A."/>
            <person name="Elkins T."/>
            <person name="Engels R."/>
            <person name="Erickson J."/>
            <person name="Farina A."/>
            <person name="Faro S."/>
            <person name="Ferreira P."/>
            <person name="Fischer H."/>
            <person name="Fitzgerald M."/>
            <person name="Foley K."/>
            <person name="Gage D."/>
            <person name="Galagan J."/>
            <person name="Gearin G."/>
            <person name="Gnerre S."/>
            <person name="Gnirke A."/>
            <person name="Goyette A."/>
            <person name="Graham J."/>
            <person name="Grandbois E."/>
            <person name="Gyaltsen K."/>
            <person name="Hafez N."/>
            <person name="Hagopian D."/>
            <person name="Hagos B."/>
            <person name="Hall J."/>
            <person name="Hatcher B."/>
            <person name="Heller A."/>
            <person name="Higgins H."/>
            <person name="Honan T."/>
            <person name="Horn A."/>
            <person name="Houde N."/>
            <person name="Hughes L."/>
            <person name="Hulme W."/>
            <person name="Husby E."/>
            <person name="Iliev I."/>
            <person name="Jaffe D."/>
            <person name="Jones C."/>
            <person name="Kamal M."/>
            <person name="Kamat A."/>
            <person name="Kamvysselis M."/>
            <person name="Karlsson E."/>
            <person name="Kells C."/>
            <person name="Kieu A."/>
            <person name="Kisner P."/>
            <person name="Kodira C."/>
            <person name="Kulbokas E."/>
            <person name="Labutti K."/>
            <person name="Lama D."/>
            <person name="Landers T."/>
            <person name="Leger J."/>
            <person name="Levine S."/>
            <person name="Lewis D."/>
            <person name="Lewis T."/>
            <person name="Lindblad-toh K."/>
            <person name="Liu X."/>
            <person name="Lokyitsang T."/>
            <person name="Lokyitsang Y."/>
            <person name="Lucien O."/>
            <person name="Lui A."/>
            <person name="Ma L.J."/>
            <person name="Mabbitt R."/>
            <person name="Macdonald J."/>
            <person name="Maclean C."/>
            <person name="Major J."/>
            <person name="Manning J."/>
            <person name="Marabella R."/>
            <person name="Maru K."/>
            <person name="Matthews C."/>
            <person name="Mauceli E."/>
            <person name="Mccarthy M."/>
            <person name="Mcdonough S."/>
            <person name="Mcghee T."/>
            <person name="Meldrim J."/>
            <person name="Meneus L."/>
            <person name="Mesirov J."/>
            <person name="Mihalev A."/>
            <person name="Mihova T."/>
            <person name="Mikkelsen T."/>
            <person name="Mlenga V."/>
            <person name="Moru K."/>
            <person name="Mozes J."/>
            <person name="Mulrain L."/>
            <person name="Munson G."/>
            <person name="Naylor J."/>
            <person name="Newes C."/>
            <person name="Nguyen C."/>
            <person name="Nguyen N."/>
            <person name="Nguyen T."/>
            <person name="Nicol R."/>
            <person name="Nielsen C."/>
            <person name="Nizzari M."/>
            <person name="Norbu C."/>
            <person name="Norbu N."/>
            <person name="O'donnell P."/>
            <person name="Okoawo O."/>
            <person name="O'leary S."/>
            <person name="Omotosho B."/>
            <person name="O'neill K."/>
            <person name="Osman S."/>
            <person name="Parker S."/>
            <person name="Perrin D."/>
            <person name="Phunkhang P."/>
            <person name="Piqani B."/>
            <person name="Purcell S."/>
            <person name="Rachupka T."/>
            <person name="Ramasamy U."/>
            <person name="Rameau R."/>
            <person name="Ray V."/>
            <person name="Raymond C."/>
            <person name="Retta R."/>
            <person name="Richardson S."/>
            <person name="Rise C."/>
            <person name="Rodriguez J."/>
            <person name="Rogers J."/>
            <person name="Rogov P."/>
            <person name="Rutman M."/>
            <person name="Schupbach R."/>
            <person name="Seaman C."/>
            <person name="Settipalli S."/>
            <person name="Sharpe T."/>
            <person name="Sheridan J."/>
            <person name="Sherpa N."/>
            <person name="Shi J."/>
            <person name="Smirnov S."/>
            <person name="Smith C."/>
            <person name="Sougnez C."/>
            <person name="Spencer B."/>
            <person name="Stalker J."/>
            <person name="Stange-thomann N."/>
            <person name="Stavropoulos S."/>
            <person name="Stetson K."/>
            <person name="Stone C."/>
            <person name="Stone S."/>
            <person name="Stubbs M."/>
            <person name="Talamas J."/>
            <person name="Tchuinga P."/>
            <person name="Tenzing P."/>
            <person name="Tesfaye S."/>
            <person name="Theodore J."/>
            <person name="Thoulutsang Y."/>
            <person name="Topham K."/>
            <person name="Towey S."/>
            <person name="Tsamla T."/>
            <person name="Tsomo N."/>
            <person name="Vallee D."/>
            <person name="Vassiliev H."/>
            <person name="Venkataraman V."/>
            <person name="Vinson J."/>
            <person name="Vo A."/>
            <person name="Wade C."/>
            <person name="Wang S."/>
            <person name="Wangchuk T."/>
            <person name="Wangdi T."/>
            <person name="Whittaker C."/>
            <person name="Wilkinson J."/>
            <person name="Wu Y."/>
            <person name="Wyman D."/>
            <person name="Yadav S."/>
            <person name="Yang S."/>
            <person name="Yang X."/>
            <person name="Yeager S."/>
            <person name="Yee E."/>
            <person name="Young G."/>
            <person name="Zainoun J."/>
            <person name="Zembeck L."/>
            <person name="Zimmer A."/>
            <person name="Zody M."/>
            <person name="Lander E."/>
        </authorList>
    </citation>
    <scope>NUCLEOTIDE SEQUENCE [LARGE SCALE GENOMIC DNA]</scope>
</reference>
<dbReference type="Proteomes" id="UP000007875">
    <property type="component" value="Unassembled WGS sequence"/>
</dbReference>
<dbReference type="HOGENOM" id="CLU_1744579_0_0_1"/>
<evidence type="ECO:0000313" key="2">
    <source>
        <dbReference type="Ensembl" id="ENSCSAVP00000002713.1"/>
    </source>
</evidence>
<dbReference type="InParanoid" id="H2YBL5"/>
<reference evidence="2" key="3">
    <citation type="submission" date="2025-09" db="UniProtKB">
        <authorList>
            <consortium name="Ensembl"/>
        </authorList>
    </citation>
    <scope>IDENTIFICATION</scope>
</reference>
<evidence type="ECO:0000313" key="3">
    <source>
        <dbReference type="Proteomes" id="UP000007875"/>
    </source>
</evidence>
<accession>H2YBL5</accession>
<protein>
    <submittedName>
        <fullName evidence="2">Uncharacterized protein</fullName>
    </submittedName>
</protein>
<reference evidence="2" key="2">
    <citation type="submission" date="2025-08" db="UniProtKB">
        <authorList>
            <consortium name="Ensembl"/>
        </authorList>
    </citation>
    <scope>IDENTIFICATION</scope>
</reference>
<organism evidence="2 3">
    <name type="scientific">Ciona savignyi</name>
    <name type="common">Pacific transparent sea squirt</name>
    <dbReference type="NCBI Taxonomy" id="51511"/>
    <lineage>
        <taxon>Eukaryota</taxon>
        <taxon>Metazoa</taxon>
        <taxon>Chordata</taxon>
        <taxon>Tunicata</taxon>
        <taxon>Ascidiacea</taxon>
        <taxon>Phlebobranchia</taxon>
        <taxon>Cionidae</taxon>
        <taxon>Ciona</taxon>
    </lineage>
</organism>
<feature type="region of interest" description="Disordered" evidence="1">
    <location>
        <begin position="124"/>
        <end position="150"/>
    </location>
</feature>
<sequence>PTAAELEKQLEPIRQDLRGLKVGLEFTHDDDPGLVKESPTEEKNLREQNDPQTSEDALEDVPNDPKDPDDAEDVVEDGKNNDEQNIDQLKEARLKKRKEMEDKIKKMKRFLSGDMKRRIDTLMKTSSLREGEAGELEDVKPSIRKKRKDK</sequence>
<name>H2YBL5_CIOSA</name>
<dbReference type="AlphaFoldDB" id="H2YBL5"/>
<feature type="region of interest" description="Disordered" evidence="1">
    <location>
        <begin position="24"/>
        <end position="100"/>
    </location>
</feature>
<feature type="compositionally biased region" description="Basic and acidic residues" evidence="1">
    <location>
        <begin position="26"/>
        <end position="49"/>
    </location>
</feature>
<evidence type="ECO:0000256" key="1">
    <source>
        <dbReference type="SAM" id="MobiDB-lite"/>
    </source>
</evidence>